<organism evidence="2 3">
    <name type="scientific">Gnomoniopsis smithogilvyi</name>
    <dbReference type="NCBI Taxonomy" id="1191159"/>
    <lineage>
        <taxon>Eukaryota</taxon>
        <taxon>Fungi</taxon>
        <taxon>Dikarya</taxon>
        <taxon>Ascomycota</taxon>
        <taxon>Pezizomycotina</taxon>
        <taxon>Sordariomycetes</taxon>
        <taxon>Sordariomycetidae</taxon>
        <taxon>Diaporthales</taxon>
        <taxon>Gnomoniaceae</taxon>
        <taxon>Gnomoniopsis</taxon>
    </lineage>
</organism>
<sequence length="301" mass="33820">MSKPAQHTMEINRSASIDAFQAKSAADKVLSYMWYIHVLVSVNTEARLRARIAVAIGHSVSPDTCSKSSFIDQRKGPDRQNQPQPFHDLTDHLILWLFSHNVLSRLVDIAPVFAQANGYACILTDIPVFFHEEFCRRLYMLLFSKRIVEWPHGIDVPEPAIAAAEPFIFVDAPVELEDTHLSPELEHEDVGDARLDGAMEDKGESFESPASSYRPAASIWPQTPSLSSWDGNNVAYMERATYFGTVSSPLPMNYFADWDWSREDSSPQGSLDESRMSGARLNTSSLDLHDQSIFPLEKTSR</sequence>
<protein>
    <submittedName>
        <fullName evidence="2">Uncharacterized protein</fullName>
    </submittedName>
</protein>
<accession>A0A9W9CWE2</accession>
<comment type="caution">
    <text evidence="2">The sequence shown here is derived from an EMBL/GenBank/DDBJ whole genome shotgun (WGS) entry which is preliminary data.</text>
</comment>
<evidence type="ECO:0000256" key="1">
    <source>
        <dbReference type="SAM" id="MobiDB-lite"/>
    </source>
</evidence>
<keyword evidence="3" id="KW-1185">Reference proteome</keyword>
<feature type="region of interest" description="Disordered" evidence="1">
    <location>
        <begin position="61"/>
        <end position="83"/>
    </location>
</feature>
<dbReference type="Proteomes" id="UP001140453">
    <property type="component" value="Unassembled WGS sequence"/>
</dbReference>
<evidence type="ECO:0000313" key="2">
    <source>
        <dbReference type="EMBL" id="KAJ4391472.1"/>
    </source>
</evidence>
<dbReference type="AlphaFoldDB" id="A0A9W9CWE2"/>
<evidence type="ECO:0000313" key="3">
    <source>
        <dbReference type="Proteomes" id="UP001140453"/>
    </source>
</evidence>
<dbReference type="EMBL" id="JAPEVB010000003">
    <property type="protein sequence ID" value="KAJ4391472.1"/>
    <property type="molecule type" value="Genomic_DNA"/>
</dbReference>
<dbReference type="OrthoDB" id="5237726at2759"/>
<reference evidence="2" key="1">
    <citation type="submission" date="2022-10" db="EMBL/GenBank/DDBJ databases">
        <title>Tapping the CABI collections for fungal endophytes: first genome assemblies for Collariella, Neodidymelliopsis, Ascochyta clinopodiicola, Didymella pomorum, Didymosphaeria variabile, Neocosmospora piperis and Neocucurbitaria cava.</title>
        <authorList>
            <person name="Hill R."/>
        </authorList>
    </citation>
    <scope>NUCLEOTIDE SEQUENCE</scope>
    <source>
        <strain evidence="2">IMI 355082</strain>
    </source>
</reference>
<proteinExistence type="predicted"/>
<feature type="region of interest" description="Disordered" evidence="1">
    <location>
        <begin position="263"/>
        <end position="283"/>
    </location>
</feature>
<name>A0A9W9CWE2_9PEZI</name>
<feature type="compositionally biased region" description="Polar residues" evidence="1">
    <location>
        <begin position="61"/>
        <end position="71"/>
    </location>
</feature>
<gene>
    <name evidence="2" type="ORF">N0V93_005089</name>
</gene>